<evidence type="ECO:0000313" key="4">
    <source>
        <dbReference type="Proteomes" id="UP000587002"/>
    </source>
</evidence>
<evidence type="ECO:0000256" key="1">
    <source>
        <dbReference type="SAM" id="MobiDB-lite"/>
    </source>
</evidence>
<feature type="domain" description="DUF397" evidence="2">
    <location>
        <begin position="14"/>
        <end position="68"/>
    </location>
</feature>
<dbReference type="Proteomes" id="UP000587002">
    <property type="component" value="Unassembled WGS sequence"/>
</dbReference>
<reference evidence="3 4" key="1">
    <citation type="submission" date="2020-07" db="EMBL/GenBank/DDBJ databases">
        <title>Sequencing the genomes of 1000 actinobacteria strains.</title>
        <authorList>
            <person name="Klenk H.-P."/>
        </authorList>
    </citation>
    <scope>NUCLEOTIDE SEQUENCE [LARGE SCALE GENOMIC DNA]</scope>
    <source>
        <strain evidence="3 4">DSM 44065</strain>
    </source>
</reference>
<dbReference type="AlphaFoldDB" id="A0A853AC09"/>
<comment type="caution">
    <text evidence="3">The sequence shown here is derived from an EMBL/GenBank/DDBJ whole genome shotgun (WGS) entry which is preliminary data.</text>
</comment>
<proteinExistence type="predicted"/>
<sequence>MSTNRRPQFTERDFRKATRSEPDKSCVRVARRDEWVEMRDDKTAFGASDDCRLVFGAEEFDTFLTAVRTEGGDTFLGAVREGKFGGTCLEVVWNGETYVFRRSGGTVELFFTEGEVVAFIDGVVGGEFDQDTTPDMAVCA</sequence>
<feature type="compositionally biased region" description="Basic and acidic residues" evidence="1">
    <location>
        <begin position="8"/>
        <end position="22"/>
    </location>
</feature>
<feature type="region of interest" description="Disordered" evidence="1">
    <location>
        <begin position="1"/>
        <end position="22"/>
    </location>
</feature>
<accession>A0A853AC09</accession>
<name>A0A853AC09_9PSEU</name>
<gene>
    <name evidence="3" type="ORF">HNR68_000078</name>
</gene>
<evidence type="ECO:0000313" key="3">
    <source>
        <dbReference type="EMBL" id="NYI81448.1"/>
    </source>
</evidence>
<evidence type="ECO:0000259" key="2">
    <source>
        <dbReference type="Pfam" id="PF04149"/>
    </source>
</evidence>
<dbReference type="InterPro" id="IPR007278">
    <property type="entry name" value="DUF397"/>
</dbReference>
<protein>
    <recommendedName>
        <fullName evidence="2">DUF397 domain-containing protein</fullName>
    </recommendedName>
</protein>
<organism evidence="3 4">
    <name type="scientific">Saccharopolyspora hordei</name>
    <dbReference type="NCBI Taxonomy" id="1838"/>
    <lineage>
        <taxon>Bacteria</taxon>
        <taxon>Bacillati</taxon>
        <taxon>Actinomycetota</taxon>
        <taxon>Actinomycetes</taxon>
        <taxon>Pseudonocardiales</taxon>
        <taxon>Pseudonocardiaceae</taxon>
        <taxon>Saccharopolyspora</taxon>
    </lineage>
</organism>
<dbReference type="EMBL" id="JACCFJ010000001">
    <property type="protein sequence ID" value="NYI81448.1"/>
    <property type="molecule type" value="Genomic_DNA"/>
</dbReference>
<keyword evidence="4" id="KW-1185">Reference proteome</keyword>
<dbReference type="RefSeq" id="WP_179716487.1">
    <property type="nucleotide sequence ID" value="NZ_BAABFH010000001.1"/>
</dbReference>
<dbReference type="Pfam" id="PF04149">
    <property type="entry name" value="DUF397"/>
    <property type="match status" value="1"/>
</dbReference>